<reference evidence="8 9" key="1">
    <citation type="submission" date="2020-08" db="EMBL/GenBank/DDBJ databases">
        <title>Genomic Encyclopedia of Type Strains, Phase IV (KMG-IV): sequencing the most valuable type-strain genomes for metagenomic binning, comparative biology and taxonomic classification.</title>
        <authorList>
            <person name="Goeker M."/>
        </authorList>
    </citation>
    <scope>NUCLEOTIDE SEQUENCE [LARGE SCALE GENOMIC DNA]</scope>
    <source>
        <strain evidence="8 9">DSM 25966</strain>
    </source>
</reference>
<feature type="transmembrane region" description="Helical" evidence="7">
    <location>
        <begin position="152"/>
        <end position="174"/>
    </location>
</feature>
<dbReference type="InterPro" id="IPR002771">
    <property type="entry name" value="Multi_antbiot-R_MarC"/>
</dbReference>
<feature type="transmembrane region" description="Helical" evidence="7">
    <location>
        <begin position="6"/>
        <end position="29"/>
    </location>
</feature>
<evidence type="ECO:0000256" key="7">
    <source>
        <dbReference type="RuleBase" id="RU362048"/>
    </source>
</evidence>
<keyword evidence="4 7" id="KW-0812">Transmembrane</keyword>
<dbReference type="Pfam" id="PF01914">
    <property type="entry name" value="MarC"/>
    <property type="match status" value="1"/>
</dbReference>
<organism evidence="8 9">
    <name type="scientific">Kaistia hirudinis</name>
    <dbReference type="NCBI Taxonomy" id="1293440"/>
    <lineage>
        <taxon>Bacteria</taxon>
        <taxon>Pseudomonadati</taxon>
        <taxon>Pseudomonadota</taxon>
        <taxon>Alphaproteobacteria</taxon>
        <taxon>Hyphomicrobiales</taxon>
        <taxon>Kaistiaceae</taxon>
        <taxon>Kaistia</taxon>
    </lineage>
</organism>
<feature type="transmembrane region" description="Helical" evidence="7">
    <location>
        <begin position="66"/>
        <end position="87"/>
    </location>
</feature>
<evidence type="ECO:0000313" key="9">
    <source>
        <dbReference type="Proteomes" id="UP000553963"/>
    </source>
</evidence>
<feature type="transmembrane region" description="Helical" evidence="7">
    <location>
        <begin position="41"/>
        <end position="60"/>
    </location>
</feature>
<sequence length="221" mass="22714">MTEAYPFVMFMALVALFSPLAALSAFMQVVGHFTRGDQRRLAAGLFVNVAIFVLAAVWLGEPLLRLLGVSTAALTVTGGIAILLAGVPMMQGAGEVAPEQAAAVKETEGRESGQGWQSIMFTPVTFPLTIGGTSFGMIVAFSSNAEGVADQIGYTLAGIGYGAVAALTLIAAGHVHRRVSARARMILARIAGILLTAIGVTLLADGGTRLVVATLASLRGA</sequence>
<comment type="similarity">
    <text evidence="2 7">Belongs to the UPF0056 (MarC) family.</text>
</comment>
<evidence type="ECO:0000256" key="6">
    <source>
        <dbReference type="ARBA" id="ARBA00023136"/>
    </source>
</evidence>
<feature type="transmembrane region" description="Helical" evidence="7">
    <location>
        <begin position="119"/>
        <end position="140"/>
    </location>
</feature>
<evidence type="ECO:0000256" key="4">
    <source>
        <dbReference type="ARBA" id="ARBA00022692"/>
    </source>
</evidence>
<keyword evidence="9" id="KW-1185">Reference proteome</keyword>
<evidence type="ECO:0000256" key="3">
    <source>
        <dbReference type="ARBA" id="ARBA00022475"/>
    </source>
</evidence>
<proteinExistence type="inferred from homology"/>
<gene>
    <name evidence="8" type="ORF">GGR25_000498</name>
</gene>
<dbReference type="AlphaFoldDB" id="A0A840AGJ9"/>
<keyword evidence="6 7" id="KW-0472">Membrane</keyword>
<dbReference type="GO" id="GO:0005886">
    <property type="term" value="C:plasma membrane"/>
    <property type="evidence" value="ECO:0007669"/>
    <property type="project" value="UniProtKB-SubCell"/>
</dbReference>
<dbReference type="EMBL" id="JACIDS010000001">
    <property type="protein sequence ID" value="MBB3929479.1"/>
    <property type="molecule type" value="Genomic_DNA"/>
</dbReference>
<comment type="subcellular location">
    <subcellularLocation>
        <location evidence="1 7">Cell membrane</location>
        <topology evidence="1 7">Multi-pass membrane protein</topology>
    </subcellularLocation>
</comment>
<keyword evidence="3" id="KW-1003">Cell membrane</keyword>
<evidence type="ECO:0000313" key="8">
    <source>
        <dbReference type="EMBL" id="MBB3929479.1"/>
    </source>
</evidence>
<dbReference type="PANTHER" id="PTHR33508:SF1">
    <property type="entry name" value="UPF0056 MEMBRANE PROTEIN YHCE"/>
    <property type="match status" value="1"/>
</dbReference>
<name>A0A840AGJ9_9HYPH</name>
<dbReference type="Proteomes" id="UP000553963">
    <property type="component" value="Unassembled WGS sequence"/>
</dbReference>
<evidence type="ECO:0000256" key="5">
    <source>
        <dbReference type="ARBA" id="ARBA00022989"/>
    </source>
</evidence>
<feature type="transmembrane region" description="Helical" evidence="7">
    <location>
        <begin position="186"/>
        <end position="204"/>
    </location>
</feature>
<accession>A0A840AGJ9</accession>
<comment type="caution">
    <text evidence="8">The sequence shown here is derived from an EMBL/GenBank/DDBJ whole genome shotgun (WGS) entry which is preliminary data.</text>
</comment>
<dbReference type="PANTHER" id="PTHR33508">
    <property type="entry name" value="UPF0056 MEMBRANE PROTEIN YHCE"/>
    <property type="match status" value="1"/>
</dbReference>
<evidence type="ECO:0000256" key="2">
    <source>
        <dbReference type="ARBA" id="ARBA00009784"/>
    </source>
</evidence>
<protein>
    <recommendedName>
        <fullName evidence="7">UPF0056 membrane protein</fullName>
    </recommendedName>
</protein>
<dbReference type="RefSeq" id="WP_183397135.1">
    <property type="nucleotide sequence ID" value="NZ_JACIDS010000001.1"/>
</dbReference>
<evidence type="ECO:0000256" key="1">
    <source>
        <dbReference type="ARBA" id="ARBA00004651"/>
    </source>
</evidence>
<keyword evidence="5 7" id="KW-1133">Transmembrane helix</keyword>